<evidence type="ECO:0000256" key="2">
    <source>
        <dbReference type="SAM" id="SignalP"/>
    </source>
</evidence>
<dbReference type="AlphaFoldDB" id="A0A6J4ECS0"/>
<feature type="chain" id="PRO_5026867826" description="Lysozyme inhibitor LprI N-terminal domain-containing protein" evidence="2">
    <location>
        <begin position="20"/>
        <end position="150"/>
    </location>
</feature>
<dbReference type="EMBL" id="AP023189">
    <property type="protein sequence ID" value="BCG27522.1"/>
    <property type="molecule type" value="Genomic_DNA"/>
</dbReference>
<evidence type="ECO:0000313" key="3">
    <source>
        <dbReference type="EMBL" id="BCG27522.1"/>
    </source>
</evidence>
<feature type="signal peptide" evidence="2">
    <location>
        <begin position="1"/>
        <end position="19"/>
    </location>
</feature>
<accession>A0A6J4ECS0</accession>
<dbReference type="KEGG" id="ptw:TUM18999_57130"/>
<dbReference type="Proteomes" id="UP000509383">
    <property type="component" value="Chromosome"/>
</dbReference>
<dbReference type="RefSeq" id="WP_173170961.1">
    <property type="nucleotide sequence ID" value="NZ_AP023189.1"/>
</dbReference>
<dbReference type="Gene3D" id="1.20.1270.180">
    <property type="match status" value="1"/>
</dbReference>
<organism evidence="3 5">
    <name type="scientific">Pseudomonas tohonis</name>
    <dbReference type="NCBI Taxonomy" id="2725477"/>
    <lineage>
        <taxon>Bacteria</taxon>
        <taxon>Pseudomonadati</taxon>
        <taxon>Pseudomonadota</taxon>
        <taxon>Gammaproteobacteria</taxon>
        <taxon>Pseudomonadales</taxon>
        <taxon>Pseudomonadaceae</taxon>
        <taxon>Pseudomonas</taxon>
    </lineage>
</organism>
<reference evidence="3 5" key="1">
    <citation type="submission" date="2020-05" db="EMBL/GenBank/DDBJ databases">
        <title>Characterization of novel class B3 metallo-beta-lactamase from novel Pseudomonas species.</title>
        <authorList>
            <person name="Yamada K."/>
            <person name="Aoki K."/>
            <person name="Ishii Y."/>
        </authorList>
    </citation>
    <scope>NUCLEOTIDE SEQUENCE [LARGE SCALE GENOMIC DNA]</scope>
    <source>
        <strain evidence="3 5">TUM18999</strain>
        <strain evidence="4 6">TUM20286</strain>
    </source>
</reference>
<evidence type="ECO:0008006" key="7">
    <source>
        <dbReference type="Google" id="ProtNLM"/>
    </source>
</evidence>
<name>A0A6J4ECS0_9PSED</name>
<keyword evidence="2" id="KW-0732">Signal</keyword>
<protein>
    <recommendedName>
        <fullName evidence="7">Lysozyme inhibitor LprI N-terminal domain-containing protein</fullName>
    </recommendedName>
</protein>
<evidence type="ECO:0000313" key="4">
    <source>
        <dbReference type="EMBL" id="GJN53027.1"/>
    </source>
</evidence>
<evidence type="ECO:0000313" key="6">
    <source>
        <dbReference type="Proteomes" id="UP001054892"/>
    </source>
</evidence>
<keyword evidence="6" id="KW-1185">Reference proteome</keyword>
<dbReference type="Proteomes" id="UP001054892">
    <property type="component" value="Unassembled WGS sequence"/>
</dbReference>
<proteinExistence type="predicted"/>
<evidence type="ECO:0000256" key="1">
    <source>
        <dbReference type="SAM" id="MobiDB-lite"/>
    </source>
</evidence>
<feature type="region of interest" description="Disordered" evidence="1">
    <location>
        <begin position="129"/>
        <end position="150"/>
    </location>
</feature>
<evidence type="ECO:0000313" key="5">
    <source>
        <dbReference type="Proteomes" id="UP000509383"/>
    </source>
</evidence>
<dbReference type="EMBL" id="BQKM01000005">
    <property type="protein sequence ID" value="GJN53027.1"/>
    <property type="molecule type" value="Genomic_DNA"/>
</dbReference>
<sequence length="150" mass="16844">MRTLAPLLLCGLCPLLAWADTPSLCIQRDSSAATNACARELRQLVDDQLEARHNQLLSRETTQQRMRHQKQFKAWLETRTRRCAARTQAIRDTPLGEAHFQDCLREASEQHLRKLNEEAAASCTLRNAAPPLDGARCGKPPLDPTKTLGF</sequence>
<gene>
    <name evidence="3" type="ORF">TUM18999_57130</name>
    <name evidence="4" type="ORF">TUM20286_27790</name>
</gene>